<dbReference type="InterPro" id="IPR000594">
    <property type="entry name" value="ThiF_NAD_FAD-bd"/>
</dbReference>
<dbReference type="GO" id="GO:0008641">
    <property type="term" value="F:ubiquitin-like modifier activating enzyme activity"/>
    <property type="evidence" value="ECO:0007669"/>
    <property type="project" value="InterPro"/>
</dbReference>
<dbReference type="CDD" id="cd00757">
    <property type="entry name" value="ThiF_MoeB_HesA_family"/>
    <property type="match status" value="1"/>
</dbReference>
<evidence type="ECO:0000313" key="3">
    <source>
        <dbReference type="EMBL" id="PHK50238.1"/>
    </source>
</evidence>
<dbReference type="Proteomes" id="UP000223828">
    <property type="component" value="Unassembled WGS sequence"/>
</dbReference>
<dbReference type="Proteomes" id="UP001056588">
    <property type="component" value="Chromosome"/>
</dbReference>
<dbReference type="GO" id="GO:0008146">
    <property type="term" value="F:sulfotransferase activity"/>
    <property type="evidence" value="ECO:0007669"/>
    <property type="project" value="TreeGrafter"/>
</dbReference>
<dbReference type="Pfam" id="PF00899">
    <property type="entry name" value="ThiF"/>
    <property type="match status" value="1"/>
</dbReference>
<dbReference type="GO" id="GO:0016779">
    <property type="term" value="F:nucleotidyltransferase activity"/>
    <property type="evidence" value="ECO:0007669"/>
    <property type="project" value="UniProtKB-KW"/>
</dbReference>
<protein>
    <submittedName>
        <fullName evidence="3">Molybdopterin biosynthesis protein MoeB</fullName>
    </submittedName>
    <submittedName>
        <fullName evidence="4">ThiF family adenylyltransferase</fullName>
    </submittedName>
</protein>
<evidence type="ECO:0000259" key="2">
    <source>
        <dbReference type="Pfam" id="PF00899"/>
    </source>
</evidence>
<dbReference type="GO" id="GO:0005829">
    <property type="term" value="C:cytosol"/>
    <property type="evidence" value="ECO:0007669"/>
    <property type="project" value="TreeGrafter"/>
</dbReference>
<name>A0A2C6WHG8_9STAP</name>
<organism evidence="3 5">
    <name type="scientific">Staphylococcus edaphicus</name>
    <dbReference type="NCBI Taxonomy" id="1955013"/>
    <lineage>
        <taxon>Bacteria</taxon>
        <taxon>Bacillati</taxon>
        <taxon>Bacillota</taxon>
        <taxon>Bacilli</taxon>
        <taxon>Bacillales</taxon>
        <taxon>Staphylococcaceae</taxon>
        <taxon>Staphylococcus</taxon>
    </lineage>
</organism>
<dbReference type="SUPFAM" id="SSF69572">
    <property type="entry name" value="Activating enzymes of the ubiquitin-like proteins"/>
    <property type="match status" value="1"/>
</dbReference>
<dbReference type="EMBL" id="MRZN01000004">
    <property type="protein sequence ID" value="PHK50238.1"/>
    <property type="molecule type" value="Genomic_DNA"/>
</dbReference>
<dbReference type="Gene3D" id="3.40.50.720">
    <property type="entry name" value="NAD(P)-binding Rossmann-like Domain"/>
    <property type="match status" value="1"/>
</dbReference>
<comment type="similarity">
    <text evidence="1">Belongs to the HesA/MoeB/ThiF family.</text>
</comment>
<sequence>MAQDRYSRQILFKHIGLDGQDKIMQGHILIIGMGALGTHLAESLVRSGIGELTIVDRDYIEHSNLQRQTLFTEADADAALPKVIAAEKSLLTIRKDLRIHSHIAHVDRQFLEEYGKNISVILDATDNFETRQLINDFAYQQNKPWIYGGVVQSTYIEAAFIPGTTPCFNCMVPQLPMLNMTCDTVGVIQPAVSMTTSLQTRDVLKLLVEQSVDTKVTYGDLWDGTHRQFGFSKLYRTECSTCGTNPTYPYLNETKRQYASLCGRDTVQYDNPNISQEMLAIFLNQHNIAFKRNPYMLQFQYKDYRIVSFKGGRMLIHGMSRPQEAINLMNQLFG</sequence>
<gene>
    <name evidence="3" type="ORF">BTJ66_03980</name>
    <name evidence="4" type="ORF">MNY58_03415</name>
</gene>
<proteinExistence type="inferred from homology"/>
<dbReference type="InterPro" id="IPR045886">
    <property type="entry name" value="ThiF/MoeB/HesA"/>
</dbReference>
<evidence type="ECO:0000313" key="6">
    <source>
        <dbReference type="Proteomes" id="UP001056588"/>
    </source>
</evidence>
<dbReference type="RefSeq" id="WP_099089681.1">
    <property type="nucleotide sequence ID" value="NZ_CP093217.1"/>
</dbReference>
<dbReference type="PANTHER" id="PTHR10953">
    <property type="entry name" value="UBIQUITIN-ACTIVATING ENZYME E1"/>
    <property type="match status" value="1"/>
</dbReference>
<feature type="domain" description="THIF-type NAD/FAD binding fold" evidence="2">
    <location>
        <begin position="6"/>
        <end position="225"/>
    </location>
</feature>
<keyword evidence="6" id="KW-1185">Reference proteome</keyword>
<accession>A0A2C6WHG8</accession>
<dbReference type="AlphaFoldDB" id="A0A2C6WHG8"/>
<reference evidence="4" key="4">
    <citation type="submission" date="2022-03" db="EMBL/GenBank/DDBJ databases">
        <title>Complete Genome Sequence of Staphylococcus edaphicus strain CCM 8731.</title>
        <authorList>
            <person name="Rimmer C.O."/>
            <person name="Thomas J.C."/>
        </authorList>
    </citation>
    <scope>NUCLEOTIDE SEQUENCE</scope>
    <source>
        <strain evidence="4">CCM 8731</strain>
    </source>
</reference>
<keyword evidence="4" id="KW-0808">Transferase</keyword>
<reference evidence="3" key="3">
    <citation type="submission" date="2017-10" db="EMBL/GenBank/DDBJ databases">
        <authorList>
            <person name="Vrbovska V."/>
            <person name="Kovarovic V."/>
            <person name="Indrakova A."/>
        </authorList>
    </citation>
    <scope>NUCLEOTIDE SEQUENCE</scope>
    <source>
        <strain evidence="3">CCM 8730</strain>
    </source>
</reference>
<dbReference type="InterPro" id="IPR035985">
    <property type="entry name" value="Ubiquitin-activating_enz"/>
</dbReference>
<dbReference type="OrthoDB" id="9804286at2"/>
<dbReference type="EMBL" id="CP093217">
    <property type="protein sequence ID" value="UQW82164.1"/>
    <property type="molecule type" value="Genomic_DNA"/>
</dbReference>
<dbReference type="FunFam" id="3.40.50.720:FF:000080">
    <property type="entry name" value="Thiazole biosynthesis adenylyltransferase ThiF"/>
    <property type="match status" value="1"/>
</dbReference>
<evidence type="ECO:0000256" key="1">
    <source>
        <dbReference type="ARBA" id="ARBA00009919"/>
    </source>
</evidence>
<reference evidence="3" key="1">
    <citation type="journal article" date="2017" name="Appl. Environ. Microbiol.">
        <title>Staphylococcus edaphicus sp. nov., isolated in Antarctica, harbours mecC gene and genomic islands with suspected role in adaptation to extreme environment.</title>
        <authorList>
            <person name="Pantucek R."/>
            <person name="Sedlacek I."/>
            <person name="Indrakova A."/>
            <person name="Vrbovska V."/>
            <person name="Maslanova I."/>
            <person name="Kovarovic V."/>
            <person name="Svec P."/>
            <person name="Kralova S."/>
            <person name="Kristofova L."/>
            <person name="Keklakova J."/>
            <person name="Petras P."/>
            <person name="Doskar J."/>
        </authorList>
    </citation>
    <scope>NUCLEOTIDE SEQUENCE</scope>
    <source>
        <strain evidence="3">CCM 8730</strain>
    </source>
</reference>
<evidence type="ECO:0000313" key="4">
    <source>
        <dbReference type="EMBL" id="UQW82164.1"/>
    </source>
</evidence>
<reference evidence="5" key="2">
    <citation type="submission" date="2017-10" db="EMBL/GenBank/DDBJ databases">
        <title>Staphylococcus edaphicus sp. nov., isolated in Antarctica, harbouring mecC gene and genomic islands essential in adaptation to extreme environment.</title>
        <authorList>
            <person name="Pantucek R."/>
            <person name="Sedlacek I."/>
            <person name="Indrakova A."/>
            <person name="Vrbovska V."/>
            <person name="Maslanova I."/>
            <person name="Kovarovic V."/>
            <person name="Svec P."/>
            <person name="Kralova S."/>
            <person name="Kristofova L."/>
            <person name="Keklakova J."/>
            <person name="Petras P."/>
            <person name="Doskar J."/>
        </authorList>
    </citation>
    <scope>NUCLEOTIDE SEQUENCE [LARGE SCALE GENOMIC DNA]</scope>
    <source>
        <strain evidence="5">CCM 5085</strain>
    </source>
</reference>
<keyword evidence="4" id="KW-0548">Nucleotidyltransferase</keyword>
<dbReference type="PANTHER" id="PTHR10953:SF102">
    <property type="entry name" value="ADENYLYLTRANSFERASE AND SULFURTRANSFERASE MOCS3"/>
    <property type="match status" value="1"/>
</dbReference>
<evidence type="ECO:0000313" key="5">
    <source>
        <dbReference type="Proteomes" id="UP000223828"/>
    </source>
</evidence>
<dbReference type="GO" id="GO:0004792">
    <property type="term" value="F:thiosulfate-cyanide sulfurtransferase activity"/>
    <property type="evidence" value="ECO:0007669"/>
    <property type="project" value="TreeGrafter"/>
</dbReference>